<proteinExistence type="predicted"/>
<name>A0ABT2N0P9_9CYAN</name>
<gene>
    <name evidence="2" type="ORF">NG799_26195</name>
</gene>
<keyword evidence="1" id="KW-1133">Transmembrane helix</keyword>
<feature type="transmembrane region" description="Helical" evidence="1">
    <location>
        <begin position="40"/>
        <end position="66"/>
    </location>
</feature>
<dbReference type="RefSeq" id="WP_368009255.1">
    <property type="nucleotide sequence ID" value="NZ_JAMXFF010000060.1"/>
</dbReference>
<evidence type="ECO:0000313" key="2">
    <source>
        <dbReference type="EMBL" id="MCT7969810.1"/>
    </source>
</evidence>
<comment type="caution">
    <text evidence="2">The sequence shown here is derived from an EMBL/GenBank/DDBJ whole genome shotgun (WGS) entry which is preliminary data.</text>
</comment>
<evidence type="ECO:0000313" key="3">
    <source>
        <dbReference type="Proteomes" id="UP001525890"/>
    </source>
</evidence>
<protein>
    <submittedName>
        <fullName evidence="2">Uncharacterized protein</fullName>
    </submittedName>
</protein>
<dbReference type="Proteomes" id="UP001525890">
    <property type="component" value="Unassembled WGS sequence"/>
</dbReference>
<keyword evidence="1" id="KW-0472">Membrane</keyword>
<accession>A0ABT2N0P9</accession>
<keyword evidence="1" id="KW-0812">Transmembrane</keyword>
<sequence length="121" mass="13512">MGFFAWVGGLIDELLAWLGRACKAFIEGLVWALEKIWQTAVVSLLFTAFGAVATLYVIFYAGFLLGETIMEVWDPRYANSKPSEVINVKQSSPVLGLAPQNSPLPTQRSEARILTLENWQY</sequence>
<evidence type="ECO:0000256" key="1">
    <source>
        <dbReference type="SAM" id="Phobius"/>
    </source>
</evidence>
<dbReference type="EMBL" id="JAMXFF010000060">
    <property type="protein sequence ID" value="MCT7969810.1"/>
    <property type="molecule type" value="Genomic_DNA"/>
</dbReference>
<reference evidence="2 3" key="1">
    <citation type="journal article" date="2022" name="Front. Microbiol.">
        <title>High genomic differentiation and limited gene flow indicate recent cryptic speciation within the genus Laspinema (cyanobacteria).</title>
        <authorList>
            <person name="Stanojkovic A."/>
            <person name="Skoupy S."/>
            <person name="Skaloud P."/>
            <person name="Dvorak P."/>
        </authorList>
    </citation>
    <scope>NUCLEOTIDE SEQUENCE [LARGE SCALE GENOMIC DNA]</scope>
    <source>
        <strain evidence="2 3">D2a</strain>
    </source>
</reference>
<organism evidence="2 3">
    <name type="scientific">Laspinema palackyanum D2a</name>
    <dbReference type="NCBI Taxonomy" id="2953684"/>
    <lineage>
        <taxon>Bacteria</taxon>
        <taxon>Bacillati</taxon>
        <taxon>Cyanobacteriota</taxon>
        <taxon>Cyanophyceae</taxon>
        <taxon>Oscillatoriophycideae</taxon>
        <taxon>Oscillatoriales</taxon>
        <taxon>Laspinemataceae</taxon>
        <taxon>Laspinema</taxon>
        <taxon>Laspinema palackyanum</taxon>
    </lineage>
</organism>
<keyword evidence="3" id="KW-1185">Reference proteome</keyword>